<keyword evidence="2" id="KW-1185">Reference proteome</keyword>
<protein>
    <recommendedName>
        <fullName evidence="3">Pilus assembly protein FilA</fullName>
    </recommendedName>
</protein>
<dbReference type="EMBL" id="JAKUML010000006">
    <property type="protein sequence ID" value="MCJ8146243.1"/>
    <property type="molecule type" value="Genomic_DNA"/>
</dbReference>
<organism evidence="1 2">
    <name type="scientific">Acinetobacter sedimenti</name>
    <dbReference type="NCBI Taxonomy" id="2919922"/>
    <lineage>
        <taxon>Bacteria</taxon>
        <taxon>Pseudomonadati</taxon>
        <taxon>Pseudomonadota</taxon>
        <taxon>Gammaproteobacteria</taxon>
        <taxon>Moraxellales</taxon>
        <taxon>Moraxellaceae</taxon>
        <taxon>Acinetobacter</taxon>
    </lineage>
</organism>
<sequence>MLNRIDTIKKISSAVGLYFVFQSASALEPLDNVALSKATAQDGLTITLQNIAPNARLIWIDNTGVNASDGIINPVDYGFINPSSAGAVMFGDGTRAGNFRISEGTTVLKLDTDAGNGAPFLNINIDLPDDLNIQTGDIFVATRETDGSYTNQTKIMKDMRIDIGGLELNVQLGNSAQGHMLLAYGTVNDGIKISNFGLIGAQSAGEEYGIGASEIKIKDAGSSQDLTINGASVNVTQEGLVLKPSAGKVVDILMQDFKLGNLASMDNSIGDVALKGLQIGNHTITITGH</sequence>
<gene>
    <name evidence="1" type="ORF">MKI79_04885</name>
</gene>
<evidence type="ECO:0008006" key="3">
    <source>
        <dbReference type="Google" id="ProtNLM"/>
    </source>
</evidence>
<dbReference type="Proteomes" id="UP001139701">
    <property type="component" value="Unassembled WGS sequence"/>
</dbReference>
<accession>A0A9X2B619</accession>
<dbReference type="RefSeq" id="WP_241570936.1">
    <property type="nucleotide sequence ID" value="NZ_JAKUML010000006.1"/>
</dbReference>
<proteinExistence type="predicted"/>
<evidence type="ECO:0000313" key="1">
    <source>
        <dbReference type="EMBL" id="MCJ8146243.1"/>
    </source>
</evidence>
<reference evidence="1" key="1">
    <citation type="submission" date="2022-02" db="EMBL/GenBank/DDBJ databases">
        <title>Acinetobacter A3.8 sp. nov., isolated from Sediment (Zhairuo Island).</title>
        <authorList>
            <person name="Zheng K."/>
        </authorList>
    </citation>
    <scope>NUCLEOTIDE SEQUENCE</scope>
    <source>
        <strain evidence="1">A3.8</strain>
    </source>
</reference>
<comment type="caution">
    <text evidence="1">The sequence shown here is derived from an EMBL/GenBank/DDBJ whole genome shotgun (WGS) entry which is preliminary data.</text>
</comment>
<name>A0A9X2B619_9GAMM</name>
<dbReference type="AlphaFoldDB" id="A0A9X2B619"/>
<evidence type="ECO:0000313" key="2">
    <source>
        <dbReference type="Proteomes" id="UP001139701"/>
    </source>
</evidence>